<dbReference type="Proteomes" id="UP001143981">
    <property type="component" value="Unassembled WGS sequence"/>
</dbReference>
<organism evidence="3 4">
    <name type="scientific">Coemansia biformis</name>
    <dbReference type="NCBI Taxonomy" id="1286918"/>
    <lineage>
        <taxon>Eukaryota</taxon>
        <taxon>Fungi</taxon>
        <taxon>Fungi incertae sedis</taxon>
        <taxon>Zoopagomycota</taxon>
        <taxon>Kickxellomycotina</taxon>
        <taxon>Kickxellomycetes</taxon>
        <taxon>Kickxellales</taxon>
        <taxon>Kickxellaceae</taxon>
        <taxon>Coemansia</taxon>
    </lineage>
</organism>
<reference evidence="3" key="1">
    <citation type="submission" date="2022-07" db="EMBL/GenBank/DDBJ databases">
        <title>Phylogenomic reconstructions and comparative analyses of Kickxellomycotina fungi.</title>
        <authorList>
            <person name="Reynolds N.K."/>
            <person name="Stajich J.E."/>
            <person name="Barry K."/>
            <person name="Grigoriev I.V."/>
            <person name="Crous P."/>
            <person name="Smith M.E."/>
        </authorList>
    </citation>
    <scope>NUCLEOTIDE SEQUENCE</scope>
    <source>
        <strain evidence="3">BCRC 34381</strain>
    </source>
</reference>
<feature type="compositionally biased region" description="Basic and acidic residues" evidence="2">
    <location>
        <begin position="91"/>
        <end position="101"/>
    </location>
</feature>
<protein>
    <recommendedName>
        <fullName evidence="1">Vacuolar ATPase assembly protein VMA22</fullName>
    </recommendedName>
</protein>
<dbReference type="OrthoDB" id="408631at2759"/>
<dbReference type="GO" id="GO:0051082">
    <property type="term" value="F:unfolded protein binding"/>
    <property type="evidence" value="ECO:0007669"/>
    <property type="project" value="TreeGrafter"/>
</dbReference>
<feature type="region of interest" description="Disordered" evidence="2">
    <location>
        <begin position="196"/>
        <end position="220"/>
    </location>
</feature>
<name>A0A9W8D0F7_9FUNG</name>
<proteinExistence type="predicted"/>
<evidence type="ECO:0000256" key="1">
    <source>
        <dbReference type="ARBA" id="ARBA00093634"/>
    </source>
</evidence>
<evidence type="ECO:0000256" key="2">
    <source>
        <dbReference type="SAM" id="MobiDB-lite"/>
    </source>
</evidence>
<evidence type="ECO:0000313" key="4">
    <source>
        <dbReference type="Proteomes" id="UP001143981"/>
    </source>
</evidence>
<dbReference type="PANTHER" id="PTHR31996">
    <property type="entry name" value="COILED-COIL DOMAIN-CONTAINING PROTEIN 115"/>
    <property type="match status" value="1"/>
</dbReference>
<dbReference type="InterPro" id="IPR040357">
    <property type="entry name" value="Vma22/CCDC115"/>
</dbReference>
<sequence>MDVRESSHQRADGDLLSLLECLAEYQATRESSGALLRQGFFDLALARRSTGYQSISPDWCHGSARASASVALDEHPGDLRLVVGDAGRAPRAKDSETEHGSHGSPGDSGGVRQRRRQSANGHRSQDDGDATAATGDGDKSAGGADPDDPLLWFGVLVPPALRDAQGRFKEALGELIRLAQLKGRLERRLAAARQAIDDAGEQAVPGTRPGARPAGPPAQP</sequence>
<evidence type="ECO:0000313" key="3">
    <source>
        <dbReference type="EMBL" id="KAJ1733319.1"/>
    </source>
</evidence>
<accession>A0A9W8D0F7</accession>
<dbReference type="GO" id="GO:0070072">
    <property type="term" value="P:vacuolar proton-transporting V-type ATPase complex assembly"/>
    <property type="evidence" value="ECO:0007669"/>
    <property type="project" value="InterPro"/>
</dbReference>
<keyword evidence="4" id="KW-1185">Reference proteome</keyword>
<feature type="region of interest" description="Disordered" evidence="2">
    <location>
        <begin position="86"/>
        <end position="148"/>
    </location>
</feature>
<dbReference type="Pfam" id="PF21730">
    <property type="entry name" value="Vma22_CCDC115"/>
    <property type="match status" value="1"/>
</dbReference>
<dbReference type="AlphaFoldDB" id="A0A9W8D0F7"/>
<comment type="caution">
    <text evidence="3">The sequence shown here is derived from an EMBL/GenBank/DDBJ whole genome shotgun (WGS) entry which is preliminary data.</text>
</comment>
<gene>
    <name evidence="3" type="ORF">LPJ61_001620</name>
</gene>
<dbReference type="EMBL" id="JANBOI010000148">
    <property type="protein sequence ID" value="KAJ1733319.1"/>
    <property type="molecule type" value="Genomic_DNA"/>
</dbReference>
<dbReference type="PANTHER" id="PTHR31996:SF2">
    <property type="entry name" value="COILED-COIL DOMAIN-CONTAINING PROTEIN 115"/>
    <property type="match status" value="1"/>
</dbReference>